<dbReference type="InterPro" id="IPR030678">
    <property type="entry name" value="Peptide/Ni-bd"/>
</dbReference>
<dbReference type="GO" id="GO:0015833">
    <property type="term" value="P:peptide transport"/>
    <property type="evidence" value="ECO:0007669"/>
    <property type="project" value="TreeGrafter"/>
</dbReference>
<dbReference type="InterPro" id="IPR039424">
    <property type="entry name" value="SBP_5"/>
</dbReference>
<dbReference type="RefSeq" id="WP_219314696.1">
    <property type="nucleotide sequence ID" value="NZ_FOIT01000002.1"/>
</dbReference>
<dbReference type="SUPFAM" id="SSF53850">
    <property type="entry name" value="Periplasmic binding protein-like II"/>
    <property type="match status" value="1"/>
</dbReference>
<dbReference type="PIRSF" id="PIRSF002741">
    <property type="entry name" value="MppA"/>
    <property type="match status" value="1"/>
</dbReference>
<keyword evidence="2" id="KW-0813">Transport</keyword>
<reference evidence="6 7" key="1">
    <citation type="submission" date="2016-10" db="EMBL/GenBank/DDBJ databases">
        <authorList>
            <person name="Varghese N."/>
            <person name="Submissions S."/>
        </authorList>
    </citation>
    <scope>NUCLEOTIDE SEQUENCE [LARGE SCALE GENOMIC DNA]</scope>
    <source>
        <strain evidence="6 7">IBRC-M10081</strain>
    </source>
</reference>
<evidence type="ECO:0000313" key="6">
    <source>
        <dbReference type="EMBL" id="SEV95628.1"/>
    </source>
</evidence>
<feature type="signal peptide" evidence="4">
    <location>
        <begin position="1"/>
        <end position="25"/>
    </location>
</feature>
<evidence type="ECO:0000256" key="3">
    <source>
        <dbReference type="ARBA" id="ARBA00022729"/>
    </source>
</evidence>
<dbReference type="GO" id="GO:0042597">
    <property type="term" value="C:periplasmic space"/>
    <property type="evidence" value="ECO:0007669"/>
    <property type="project" value="UniProtKB-ARBA"/>
</dbReference>
<protein>
    <submittedName>
        <fullName evidence="6">Peptide/nickel transport system substrate-binding protein</fullName>
    </submittedName>
</protein>
<dbReference type="GO" id="GO:1904680">
    <property type="term" value="F:peptide transmembrane transporter activity"/>
    <property type="evidence" value="ECO:0007669"/>
    <property type="project" value="TreeGrafter"/>
</dbReference>
<sequence length="496" mass="55487">MKHLTKIGTSLLIAGIFLGTQTASAQDDDTLNMALSVDPDGLDPHRTTAASTFQITNNIFDTLVKVTPEGELTEGLATDWEISEDGLTITFNLRDDVEFHNGEAFSADDVLYSFERLKADESPRANDFANITEINVIDDYTIEFVTENLNASLASDFAYPWTAIVLEENEEELRNSPIGTGAYALEAWVPQQNLTLTKNENYFDEVHIDTVEFTMMPDATARTTAMLSGDLDIVGVSGDLVSQFEGNDSFQIIENQSNAVQLMAMNLGNEFLSVPEVREAINLAVDKDLLIESVFWGYGEKIGSHYPPVLLGYEDHSEAYAFNQEEAVAVLEEAGFEAADITLDMYLPSDYQSYVDAGQIIADSLENIGINVNIEVVEWSVWLSDIYTGRDYDLTVVGHTGRLDPYVLLARYHSESSENYFNYNNERIDELLTDVQTELDEDVRYEMFSEIQDTLAEEVPALYIQSPIGLSVTQANVRGYESYPIDIIELKNIYFE</sequence>
<dbReference type="Gene3D" id="3.10.105.10">
    <property type="entry name" value="Dipeptide-binding Protein, Domain 3"/>
    <property type="match status" value="1"/>
</dbReference>
<dbReference type="Proteomes" id="UP000243605">
    <property type="component" value="Unassembled WGS sequence"/>
</dbReference>
<accession>A0A662Z2K0</accession>
<feature type="chain" id="PRO_5025035898" evidence="4">
    <location>
        <begin position="26"/>
        <end position="496"/>
    </location>
</feature>
<dbReference type="Pfam" id="PF00496">
    <property type="entry name" value="SBP_bac_5"/>
    <property type="match status" value="1"/>
</dbReference>
<proteinExistence type="inferred from homology"/>
<name>A0A662Z2K0_9STAP</name>
<dbReference type="PANTHER" id="PTHR30290:SF9">
    <property type="entry name" value="OLIGOPEPTIDE-BINDING PROTEIN APPA"/>
    <property type="match status" value="1"/>
</dbReference>
<evidence type="ECO:0000259" key="5">
    <source>
        <dbReference type="Pfam" id="PF00496"/>
    </source>
</evidence>
<dbReference type="AlphaFoldDB" id="A0A662Z2K0"/>
<gene>
    <name evidence="6" type="ORF">SAMN05192557_0992</name>
</gene>
<keyword evidence="3 4" id="KW-0732">Signal</keyword>
<evidence type="ECO:0000256" key="2">
    <source>
        <dbReference type="ARBA" id="ARBA00022448"/>
    </source>
</evidence>
<comment type="similarity">
    <text evidence="1">Belongs to the bacterial solute-binding protein 5 family.</text>
</comment>
<evidence type="ECO:0000313" key="7">
    <source>
        <dbReference type="Proteomes" id="UP000243605"/>
    </source>
</evidence>
<dbReference type="PANTHER" id="PTHR30290">
    <property type="entry name" value="PERIPLASMIC BINDING COMPONENT OF ABC TRANSPORTER"/>
    <property type="match status" value="1"/>
</dbReference>
<evidence type="ECO:0000256" key="4">
    <source>
        <dbReference type="SAM" id="SignalP"/>
    </source>
</evidence>
<evidence type="ECO:0000256" key="1">
    <source>
        <dbReference type="ARBA" id="ARBA00005695"/>
    </source>
</evidence>
<keyword evidence="7" id="KW-1185">Reference proteome</keyword>
<feature type="domain" description="Solute-binding protein family 5" evidence="5">
    <location>
        <begin position="72"/>
        <end position="413"/>
    </location>
</feature>
<dbReference type="EMBL" id="FOIT01000002">
    <property type="protein sequence ID" value="SEV95628.1"/>
    <property type="molecule type" value="Genomic_DNA"/>
</dbReference>
<organism evidence="6 7">
    <name type="scientific">Aliicoccus persicus</name>
    <dbReference type="NCBI Taxonomy" id="930138"/>
    <lineage>
        <taxon>Bacteria</taxon>
        <taxon>Bacillati</taxon>
        <taxon>Bacillota</taxon>
        <taxon>Bacilli</taxon>
        <taxon>Bacillales</taxon>
        <taxon>Staphylococcaceae</taxon>
        <taxon>Aliicoccus</taxon>
    </lineage>
</organism>
<dbReference type="InterPro" id="IPR000914">
    <property type="entry name" value="SBP_5_dom"/>
</dbReference>
<dbReference type="Gene3D" id="3.40.190.10">
    <property type="entry name" value="Periplasmic binding protein-like II"/>
    <property type="match status" value="1"/>
</dbReference>
<dbReference type="GO" id="GO:0043190">
    <property type="term" value="C:ATP-binding cassette (ABC) transporter complex"/>
    <property type="evidence" value="ECO:0007669"/>
    <property type="project" value="InterPro"/>
</dbReference>